<comment type="similarity">
    <text evidence="1">Belongs to the methyltransferase superfamily.</text>
</comment>
<dbReference type="GO" id="GO:0008757">
    <property type="term" value="F:S-adenosylmethionine-dependent methyltransferase activity"/>
    <property type="evidence" value="ECO:0007669"/>
    <property type="project" value="InterPro"/>
</dbReference>
<dbReference type="InterPro" id="IPR013216">
    <property type="entry name" value="Methyltransf_11"/>
</dbReference>
<keyword evidence="3" id="KW-0808">Transferase</keyword>
<dbReference type="CDD" id="cd02440">
    <property type="entry name" value="AdoMet_MTases"/>
    <property type="match status" value="1"/>
</dbReference>
<dbReference type="EMBL" id="CP094970">
    <property type="protein sequence ID" value="UYM05625.1"/>
    <property type="molecule type" value="Genomic_DNA"/>
</dbReference>
<dbReference type="Proteomes" id="UP001164390">
    <property type="component" value="Chromosome"/>
</dbReference>
<proteinExistence type="inferred from homology"/>
<name>A0AA46YKC7_9ACTN</name>
<evidence type="ECO:0000256" key="2">
    <source>
        <dbReference type="ARBA" id="ARBA00022603"/>
    </source>
</evidence>
<evidence type="ECO:0000313" key="5">
    <source>
        <dbReference type="EMBL" id="UYM05625.1"/>
    </source>
</evidence>
<evidence type="ECO:0000259" key="4">
    <source>
        <dbReference type="Pfam" id="PF08241"/>
    </source>
</evidence>
<dbReference type="RefSeq" id="WP_271634444.1">
    <property type="nucleotide sequence ID" value="NZ_CP094970.1"/>
</dbReference>
<dbReference type="PANTHER" id="PTHR44942">
    <property type="entry name" value="METHYLTRANSF_11 DOMAIN-CONTAINING PROTEIN"/>
    <property type="match status" value="1"/>
</dbReference>
<evidence type="ECO:0000256" key="1">
    <source>
        <dbReference type="ARBA" id="ARBA00008361"/>
    </source>
</evidence>
<dbReference type="SUPFAM" id="SSF53335">
    <property type="entry name" value="S-adenosyl-L-methionine-dependent methyltransferases"/>
    <property type="match status" value="1"/>
</dbReference>
<evidence type="ECO:0000256" key="3">
    <source>
        <dbReference type="ARBA" id="ARBA00022679"/>
    </source>
</evidence>
<keyword evidence="6" id="KW-1185">Reference proteome</keyword>
<dbReference type="InterPro" id="IPR051052">
    <property type="entry name" value="Diverse_substrate_MTase"/>
</dbReference>
<dbReference type="GO" id="GO:0032259">
    <property type="term" value="P:methylation"/>
    <property type="evidence" value="ECO:0007669"/>
    <property type="project" value="UniProtKB-KW"/>
</dbReference>
<dbReference type="Pfam" id="PF08241">
    <property type="entry name" value="Methyltransf_11"/>
    <property type="match status" value="1"/>
</dbReference>
<dbReference type="KEGG" id="sgrg:L0C25_00630"/>
<accession>A0AA46YKC7</accession>
<dbReference type="AlphaFoldDB" id="A0AA46YKC7"/>
<evidence type="ECO:0000313" key="6">
    <source>
        <dbReference type="Proteomes" id="UP001164390"/>
    </source>
</evidence>
<dbReference type="Gene3D" id="3.40.50.150">
    <property type="entry name" value="Vaccinia Virus protein VP39"/>
    <property type="match status" value="1"/>
</dbReference>
<sequence>MDGADPDRWSAVAADWLDLWGGLAAPLWQVIAEAAGVGPGTKVVDVGCGSGDLLAYVDALGASTAGMDPAPGMVDFARAQIPRADVRLGSAERLPWPDDAFDLATSVNAVQFAEDAHDALLELARVTKPGGLVAVANWAQPELNDLDTIEEAVAHAADLNPIPAGDLRHPGGLETLFTGCDLDIVVAGVVDTPWSVPDDDTLVRAVLLGEDPSTVKAKAATVIRAARPFRTPSGGYRLSNSFRYAIGTYSPPRVLPTMLPPARGRAEGDV</sequence>
<gene>
    <name evidence="5" type="ORF">L0C25_00630</name>
</gene>
<reference evidence="5" key="1">
    <citation type="submission" date="2022-01" db="EMBL/GenBank/DDBJ databases">
        <title>Nocardioidaceae gen. sp. A5X3R13.</title>
        <authorList>
            <person name="Lopez Marin M.A."/>
            <person name="Uhlik O."/>
        </authorList>
    </citation>
    <scope>NUCLEOTIDE SEQUENCE</scope>
    <source>
        <strain evidence="5">A5X3R13</strain>
    </source>
</reference>
<organism evidence="5 6">
    <name type="scientific">Solicola gregarius</name>
    <dbReference type="NCBI Taxonomy" id="2908642"/>
    <lineage>
        <taxon>Bacteria</taxon>
        <taxon>Bacillati</taxon>
        <taxon>Actinomycetota</taxon>
        <taxon>Actinomycetes</taxon>
        <taxon>Propionibacteriales</taxon>
        <taxon>Nocardioidaceae</taxon>
        <taxon>Solicola</taxon>
    </lineage>
</organism>
<dbReference type="InterPro" id="IPR029063">
    <property type="entry name" value="SAM-dependent_MTases_sf"/>
</dbReference>
<dbReference type="PANTHER" id="PTHR44942:SF4">
    <property type="entry name" value="METHYLTRANSFERASE TYPE 11 DOMAIN-CONTAINING PROTEIN"/>
    <property type="match status" value="1"/>
</dbReference>
<keyword evidence="2 5" id="KW-0489">Methyltransferase</keyword>
<feature type="domain" description="Methyltransferase type 11" evidence="4">
    <location>
        <begin position="44"/>
        <end position="134"/>
    </location>
</feature>
<protein>
    <submittedName>
        <fullName evidence="5">Class I SAM-dependent methyltransferase</fullName>
    </submittedName>
</protein>